<keyword evidence="2" id="KW-1185">Reference proteome</keyword>
<dbReference type="AlphaFoldDB" id="A0A1Y2I5M4"/>
<sequence length="143" mass="16866">SYRDRRFVIIYYGQTRHKALFERMSAVNMSEDETDGESVEHPPVYRIVIAEWQSEELRQFLWTLDALYREYWAKPPGTRRKAGNPPRTRILRNESRVVPGTAPAGLWANCYNQEWLAKLRPWEREALDIQNSNYDFSLAGITD</sequence>
<gene>
    <name evidence="1" type="ORF">PYCCODRAFT_1379235</name>
</gene>
<dbReference type="OrthoDB" id="2731524at2759"/>
<organism evidence="1 2">
    <name type="scientific">Trametes coccinea (strain BRFM310)</name>
    <name type="common">Pycnoporus coccineus</name>
    <dbReference type="NCBI Taxonomy" id="1353009"/>
    <lineage>
        <taxon>Eukaryota</taxon>
        <taxon>Fungi</taxon>
        <taxon>Dikarya</taxon>
        <taxon>Basidiomycota</taxon>
        <taxon>Agaricomycotina</taxon>
        <taxon>Agaricomycetes</taxon>
        <taxon>Polyporales</taxon>
        <taxon>Polyporaceae</taxon>
        <taxon>Trametes</taxon>
    </lineage>
</organism>
<protein>
    <submittedName>
        <fullName evidence="1">Uncharacterized protein</fullName>
    </submittedName>
</protein>
<reference evidence="1 2" key="1">
    <citation type="journal article" date="2015" name="Biotechnol. Biofuels">
        <title>Enhanced degradation of softwood versus hardwood by the white-rot fungus Pycnoporus coccineus.</title>
        <authorList>
            <person name="Couturier M."/>
            <person name="Navarro D."/>
            <person name="Chevret D."/>
            <person name="Henrissat B."/>
            <person name="Piumi F."/>
            <person name="Ruiz-Duenas F.J."/>
            <person name="Martinez A.T."/>
            <person name="Grigoriev I.V."/>
            <person name="Riley R."/>
            <person name="Lipzen A."/>
            <person name="Berrin J.G."/>
            <person name="Master E.R."/>
            <person name="Rosso M.N."/>
        </authorList>
    </citation>
    <scope>NUCLEOTIDE SEQUENCE [LARGE SCALE GENOMIC DNA]</scope>
    <source>
        <strain evidence="1 2">BRFM310</strain>
    </source>
</reference>
<evidence type="ECO:0000313" key="2">
    <source>
        <dbReference type="Proteomes" id="UP000193067"/>
    </source>
</evidence>
<dbReference type="Proteomes" id="UP000193067">
    <property type="component" value="Unassembled WGS sequence"/>
</dbReference>
<evidence type="ECO:0000313" key="1">
    <source>
        <dbReference type="EMBL" id="OSC96425.1"/>
    </source>
</evidence>
<proteinExistence type="predicted"/>
<dbReference type="EMBL" id="KZ084183">
    <property type="protein sequence ID" value="OSC96425.1"/>
    <property type="molecule type" value="Genomic_DNA"/>
</dbReference>
<name>A0A1Y2I5M4_TRAC3</name>
<feature type="non-terminal residue" evidence="1">
    <location>
        <position position="1"/>
    </location>
</feature>
<accession>A0A1Y2I5M4</accession>